<feature type="transmembrane region" description="Helical" evidence="1">
    <location>
        <begin position="70"/>
        <end position="93"/>
    </location>
</feature>
<keyword evidence="1" id="KW-0812">Transmembrane</keyword>
<feature type="transmembrane region" description="Helical" evidence="1">
    <location>
        <begin position="6"/>
        <end position="26"/>
    </location>
</feature>
<evidence type="ECO:0000313" key="3">
    <source>
        <dbReference type="Proteomes" id="UP000267844"/>
    </source>
</evidence>
<dbReference type="EMBL" id="RHPO01000016">
    <property type="protein sequence ID" value="RRT91364.1"/>
    <property type="molecule type" value="Genomic_DNA"/>
</dbReference>
<comment type="caution">
    <text evidence="2">The sequence shown here is derived from an EMBL/GenBank/DDBJ whole genome shotgun (WGS) entry which is preliminary data.</text>
</comment>
<evidence type="ECO:0000256" key="1">
    <source>
        <dbReference type="SAM" id="Phobius"/>
    </source>
</evidence>
<evidence type="ECO:0000313" key="2">
    <source>
        <dbReference type="EMBL" id="RRT91364.1"/>
    </source>
</evidence>
<dbReference type="Proteomes" id="UP000267844">
    <property type="component" value="Unassembled WGS sequence"/>
</dbReference>
<feature type="transmembrane region" description="Helical" evidence="1">
    <location>
        <begin position="47"/>
        <end position="64"/>
    </location>
</feature>
<gene>
    <name evidence="2" type="ORF">EGI89_09020</name>
</gene>
<reference evidence="2 3" key="1">
    <citation type="submission" date="2018-10" db="EMBL/GenBank/DDBJ databases">
        <title>Transmission dynamics of multidrug resistant bacteria on intensive care unit surfaces.</title>
        <authorList>
            <person name="D'Souza A.W."/>
            <person name="Potter R.F."/>
            <person name="Wallace M."/>
            <person name="Shupe A."/>
            <person name="Patel S."/>
            <person name="Sun S."/>
            <person name="Gul D."/>
            <person name="Kwon J.H."/>
            <person name="Andleeb S."/>
            <person name="Burnham C.-A.D."/>
            <person name="Dantas G."/>
        </authorList>
    </citation>
    <scope>NUCLEOTIDE SEQUENCE [LARGE SCALE GENOMIC DNA]</scope>
    <source>
        <strain evidence="2 3">WF_348</strain>
    </source>
</reference>
<keyword evidence="1" id="KW-0472">Membrane</keyword>
<protein>
    <submittedName>
        <fullName evidence="2">Uncharacterized protein</fullName>
    </submittedName>
</protein>
<dbReference type="RefSeq" id="WP_125349940.1">
    <property type="nucleotide sequence ID" value="NZ_RHPN01000016.1"/>
</dbReference>
<accession>A0A427BNJ4</accession>
<sequence>MNKKLIVFNLIVIGLILLFPIINFCWIHSSSNYTFWDIYYQTEYHEIIYILIGIIIFSSLISLFKYSKLINVNLVLTSVFLMIIIGVFINDIIKLKKEEKEYIERAKEDIKNDKIIFLHSGGFPLPEFSSETYAKIDSIHNKYGVDYINIGVLDFKHDKLELKYEETVKPYLEKRNGKDWKKRMQKELDAIKREKLY</sequence>
<keyword evidence="1" id="KW-1133">Transmembrane helix</keyword>
<proteinExistence type="predicted"/>
<dbReference type="AlphaFoldDB" id="A0A427BNJ4"/>
<name>A0A427BNJ4_9FLAO</name>
<organism evidence="2 3">
    <name type="scientific">Empedobacter falsenii</name>
    <dbReference type="NCBI Taxonomy" id="343874"/>
    <lineage>
        <taxon>Bacteria</taxon>
        <taxon>Pseudomonadati</taxon>
        <taxon>Bacteroidota</taxon>
        <taxon>Flavobacteriia</taxon>
        <taxon>Flavobacteriales</taxon>
        <taxon>Weeksellaceae</taxon>
        <taxon>Empedobacter</taxon>
    </lineage>
</organism>